<dbReference type="GO" id="GO:0004497">
    <property type="term" value="F:monooxygenase activity"/>
    <property type="evidence" value="ECO:0007669"/>
    <property type="project" value="UniProtKB-KW"/>
</dbReference>
<protein>
    <submittedName>
        <fullName evidence="2">Heme-degrading monooxygenase HmoA</fullName>
    </submittedName>
</protein>
<accession>A0A3N1VM63</accession>
<reference evidence="2 3" key="1">
    <citation type="submission" date="2018-11" db="EMBL/GenBank/DDBJ databases">
        <title>Genomic Encyclopedia of Type Strains, Phase IV (KMG-IV): sequencing the most valuable type-strain genomes for metagenomic binning, comparative biology and taxonomic classification.</title>
        <authorList>
            <person name="Goeker M."/>
        </authorList>
    </citation>
    <scope>NUCLEOTIDE SEQUENCE [LARGE SCALE GENOMIC DNA]</scope>
    <source>
        <strain evidence="2 3">DSM 22027</strain>
    </source>
</reference>
<dbReference type="Proteomes" id="UP000276223">
    <property type="component" value="Unassembled WGS sequence"/>
</dbReference>
<dbReference type="OrthoDB" id="5405645at2"/>
<evidence type="ECO:0000313" key="3">
    <source>
        <dbReference type="Proteomes" id="UP000276223"/>
    </source>
</evidence>
<dbReference type="PROSITE" id="PS51725">
    <property type="entry name" value="ABM"/>
    <property type="match status" value="1"/>
</dbReference>
<dbReference type="Pfam" id="PF03992">
    <property type="entry name" value="ABM"/>
    <property type="match status" value="1"/>
</dbReference>
<gene>
    <name evidence="2" type="ORF">EDC27_0295</name>
</gene>
<organism evidence="2 3">
    <name type="scientific">Desulfosoma caldarium</name>
    <dbReference type="NCBI Taxonomy" id="610254"/>
    <lineage>
        <taxon>Bacteria</taxon>
        <taxon>Pseudomonadati</taxon>
        <taxon>Thermodesulfobacteriota</taxon>
        <taxon>Syntrophobacteria</taxon>
        <taxon>Syntrophobacterales</taxon>
        <taxon>Syntrophobacteraceae</taxon>
        <taxon>Desulfosoma</taxon>
    </lineage>
</organism>
<dbReference type="AlphaFoldDB" id="A0A3N1VM63"/>
<comment type="caution">
    <text evidence="2">The sequence shown here is derived from an EMBL/GenBank/DDBJ whole genome shotgun (WGS) entry which is preliminary data.</text>
</comment>
<name>A0A3N1VM63_9BACT</name>
<dbReference type="RefSeq" id="WP_123288839.1">
    <property type="nucleotide sequence ID" value="NZ_RJVA01000009.1"/>
</dbReference>
<feature type="domain" description="ABM" evidence="1">
    <location>
        <begin position="3"/>
        <end position="91"/>
    </location>
</feature>
<proteinExistence type="predicted"/>
<dbReference type="Gene3D" id="3.30.70.100">
    <property type="match status" value="1"/>
</dbReference>
<keyword evidence="3" id="KW-1185">Reference proteome</keyword>
<keyword evidence="2" id="KW-0503">Monooxygenase</keyword>
<keyword evidence="2" id="KW-0560">Oxidoreductase</keyword>
<dbReference type="InterPro" id="IPR007138">
    <property type="entry name" value="ABM_dom"/>
</dbReference>
<evidence type="ECO:0000259" key="1">
    <source>
        <dbReference type="PROSITE" id="PS51725"/>
    </source>
</evidence>
<evidence type="ECO:0000313" key="2">
    <source>
        <dbReference type="EMBL" id="ROR03040.1"/>
    </source>
</evidence>
<dbReference type="EMBL" id="RJVA01000009">
    <property type="protein sequence ID" value="ROR03040.1"/>
    <property type="molecule type" value="Genomic_DNA"/>
</dbReference>
<dbReference type="InterPro" id="IPR011008">
    <property type="entry name" value="Dimeric_a/b-barrel"/>
</dbReference>
<sequence length="95" mass="11048">MAVRVIIERVVDPDRELVLQHKLVELRAKAMQSRGYISGETLRSVNNPQKFLVISTWASLNDWKSWENNPERKRLQKEIDVLLKAPANVEIYAYA</sequence>
<dbReference type="SUPFAM" id="SSF54909">
    <property type="entry name" value="Dimeric alpha+beta barrel"/>
    <property type="match status" value="1"/>
</dbReference>